<comment type="caution">
    <text evidence="7">The sequence shown here is derived from an EMBL/GenBank/DDBJ whole genome shotgun (WGS) entry which is preliminary data.</text>
</comment>
<evidence type="ECO:0000313" key="7">
    <source>
        <dbReference type="EMBL" id="REC65559.1"/>
    </source>
</evidence>
<keyword evidence="3 6" id="KW-0812">Transmembrane</keyword>
<feature type="transmembrane region" description="Helical" evidence="6">
    <location>
        <begin position="6"/>
        <end position="28"/>
    </location>
</feature>
<feature type="transmembrane region" description="Helical" evidence="6">
    <location>
        <begin position="225"/>
        <end position="251"/>
    </location>
</feature>
<evidence type="ECO:0000256" key="6">
    <source>
        <dbReference type="SAM" id="Phobius"/>
    </source>
</evidence>
<feature type="transmembrane region" description="Helical" evidence="6">
    <location>
        <begin position="431"/>
        <end position="449"/>
    </location>
</feature>
<proteinExistence type="predicted"/>
<keyword evidence="8" id="KW-1185">Reference proteome</keyword>
<keyword evidence="4 6" id="KW-1133">Transmembrane helix</keyword>
<dbReference type="GO" id="GO:0005886">
    <property type="term" value="C:plasma membrane"/>
    <property type="evidence" value="ECO:0007669"/>
    <property type="project" value="UniProtKB-SubCell"/>
</dbReference>
<dbReference type="AlphaFoldDB" id="A0A3D9CIT8"/>
<dbReference type="EMBL" id="QNUE01000013">
    <property type="protein sequence ID" value="REC65559.1"/>
    <property type="molecule type" value="Genomic_DNA"/>
</dbReference>
<feature type="transmembrane region" description="Helical" evidence="6">
    <location>
        <begin position="344"/>
        <end position="365"/>
    </location>
</feature>
<gene>
    <name evidence="7" type="ORF">DRF59_15365</name>
</gene>
<feature type="transmembrane region" description="Helical" evidence="6">
    <location>
        <begin position="57"/>
        <end position="75"/>
    </location>
</feature>
<keyword evidence="5 6" id="KW-0472">Membrane</keyword>
<evidence type="ECO:0000256" key="5">
    <source>
        <dbReference type="ARBA" id="ARBA00023136"/>
    </source>
</evidence>
<feature type="transmembrane region" description="Helical" evidence="6">
    <location>
        <begin position="96"/>
        <end position="115"/>
    </location>
</feature>
<dbReference type="CDD" id="cd13125">
    <property type="entry name" value="MATE_like_10"/>
    <property type="match status" value="1"/>
</dbReference>
<evidence type="ECO:0000256" key="1">
    <source>
        <dbReference type="ARBA" id="ARBA00004651"/>
    </source>
</evidence>
<protein>
    <submittedName>
        <fullName evidence="7">O-antigen translocase</fullName>
    </submittedName>
</protein>
<feature type="transmembrane region" description="Helical" evidence="6">
    <location>
        <begin position="184"/>
        <end position="204"/>
    </location>
</feature>
<evidence type="ECO:0000256" key="3">
    <source>
        <dbReference type="ARBA" id="ARBA00022692"/>
    </source>
</evidence>
<evidence type="ECO:0000256" key="4">
    <source>
        <dbReference type="ARBA" id="ARBA00022989"/>
    </source>
</evidence>
<reference evidence="7 8" key="1">
    <citation type="journal article" date="2007" name="Int. J. Syst. Evol. Microbiol.">
        <title>Chryseobacterium flavum sp. nov., isolated from polluted soil.</title>
        <authorList>
            <person name="Zhou Y."/>
            <person name="Dong J."/>
            <person name="Wang X."/>
            <person name="Huang X."/>
            <person name="Zhang K.Y."/>
            <person name="Zhang Y.Q."/>
            <person name="Guo Y.F."/>
            <person name="Lai R."/>
            <person name="Li W.J."/>
        </authorList>
    </citation>
    <scope>NUCLEOTIDE SEQUENCE [LARGE SCALE GENOMIC DNA]</scope>
    <source>
        <strain evidence="7 8">KCTC 12877</strain>
    </source>
</reference>
<evidence type="ECO:0000313" key="8">
    <source>
        <dbReference type="Proteomes" id="UP000256769"/>
    </source>
</evidence>
<sequence>MSNENFSYRQIFKATSIFGGVQFINIFISVIRSKFIAILLGPLGMGVAGLLNSTITLLSSIANFGIGVSSIKDIAIASESQSKEPLLRIISIVNKLVWLTGAFGMILTLVLSPLLSKLTFDSYDYTWSFIFLSITLFLGQLTLGKDAVLQGTRQLKWLAYANISSSVVSLLITLPLYFLYGIDGIVPAMIILSCTTLAITQLFYKKLNISLQPISFKKSWEEGLPMLKLGFFLSLSGIIATGCTYIVRIFITRIGGLDDVGFYNAGFGIVNSYVGIIFTAMATDYYPRLSAVIHEKLKYIETVNQQGNVALLILGPIITIFVVFANLAITMLYSKDFLPINSMIQYAMIGVFFKASSWLMGYIVLAKGSTQLFFWSELTANIYMTILNCIGFYYGGLEGLGVSFLAGYIVYAIQMFFISKKIYGFYFDISFLKLFIVQISIAIIALLIMKMVDNVYVSYSLGSIMVIITGIYSIYHINNIINLKSLISKLRKK</sequence>
<keyword evidence="2" id="KW-1003">Cell membrane</keyword>
<dbReference type="InterPro" id="IPR044550">
    <property type="entry name" value="WzxE"/>
</dbReference>
<dbReference type="Proteomes" id="UP000256769">
    <property type="component" value="Unassembled WGS sequence"/>
</dbReference>
<organism evidence="7 8">
    <name type="scientific">Chryseobacterium flavum</name>
    <dbReference type="NCBI Taxonomy" id="415851"/>
    <lineage>
        <taxon>Bacteria</taxon>
        <taxon>Pseudomonadati</taxon>
        <taxon>Bacteroidota</taxon>
        <taxon>Flavobacteriia</taxon>
        <taxon>Flavobacteriales</taxon>
        <taxon>Weeksellaceae</taxon>
        <taxon>Chryseobacterium group</taxon>
        <taxon>Chryseobacterium</taxon>
    </lineage>
</organism>
<feature type="transmembrane region" description="Helical" evidence="6">
    <location>
        <begin position="400"/>
        <end position="419"/>
    </location>
</feature>
<feature type="transmembrane region" description="Helical" evidence="6">
    <location>
        <begin position="455"/>
        <end position="475"/>
    </location>
</feature>
<dbReference type="InterPro" id="IPR050833">
    <property type="entry name" value="Poly_Biosynth_Transport"/>
</dbReference>
<feature type="transmembrane region" description="Helical" evidence="6">
    <location>
        <begin position="127"/>
        <end position="145"/>
    </location>
</feature>
<feature type="transmembrane region" description="Helical" evidence="6">
    <location>
        <begin position="263"/>
        <end position="286"/>
    </location>
</feature>
<feature type="transmembrane region" description="Helical" evidence="6">
    <location>
        <begin position="372"/>
        <end position="394"/>
    </location>
</feature>
<evidence type="ECO:0000256" key="2">
    <source>
        <dbReference type="ARBA" id="ARBA00022475"/>
    </source>
</evidence>
<dbReference type="PANTHER" id="PTHR30250:SF11">
    <property type="entry name" value="O-ANTIGEN TRANSPORTER-RELATED"/>
    <property type="match status" value="1"/>
</dbReference>
<feature type="transmembrane region" description="Helical" evidence="6">
    <location>
        <begin position="307"/>
        <end position="332"/>
    </location>
</feature>
<dbReference type="PANTHER" id="PTHR30250">
    <property type="entry name" value="PST FAMILY PREDICTED COLANIC ACID TRANSPORTER"/>
    <property type="match status" value="1"/>
</dbReference>
<dbReference type="Pfam" id="PF13440">
    <property type="entry name" value="Polysacc_synt_3"/>
    <property type="match status" value="1"/>
</dbReference>
<comment type="subcellular location">
    <subcellularLocation>
        <location evidence="1">Cell membrane</location>
        <topology evidence="1">Multi-pass membrane protein</topology>
    </subcellularLocation>
</comment>
<dbReference type="OrthoDB" id="9769862at2"/>
<feature type="transmembrane region" description="Helical" evidence="6">
    <location>
        <begin position="157"/>
        <end position="178"/>
    </location>
</feature>
<accession>A0A3D9CIT8</accession>
<name>A0A3D9CIT8_9FLAO</name>
<dbReference type="GO" id="GO:0009246">
    <property type="term" value="P:enterobacterial common antigen biosynthetic process"/>
    <property type="evidence" value="ECO:0007669"/>
    <property type="project" value="InterPro"/>
</dbReference>
<dbReference type="RefSeq" id="WP_115962053.1">
    <property type="nucleotide sequence ID" value="NZ_CBCRVL010000012.1"/>
</dbReference>